<dbReference type="SMART" id="SM00671">
    <property type="entry name" value="SEL1"/>
    <property type="match status" value="3"/>
</dbReference>
<organism evidence="2 3">
    <name type="scientific">Tritrichomonas musculus</name>
    <dbReference type="NCBI Taxonomy" id="1915356"/>
    <lineage>
        <taxon>Eukaryota</taxon>
        <taxon>Metamonada</taxon>
        <taxon>Parabasalia</taxon>
        <taxon>Tritrichomonadida</taxon>
        <taxon>Tritrichomonadidae</taxon>
        <taxon>Tritrichomonas</taxon>
    </lineage>
</organism>
<dbReference type="PANTHER" id="PTHR24125:SF5">
    <property type="entry name" value="ANKYRIN REPEAT PROTEIN"/>
    <property type="match status" value="1"/>
</dbReference>
<dbReference type="InterPro" id="IPR036770">
    <property type="entry name" value="Ankyrin_rpt-contain_sf"/>
</dbReference>
<evidence type="ECO:0008006" key="4">
    <source>
        <dbReference type="Google" id="ProtNLM"/>
    </source>
</evidence>
<dbReference type="InterPro" id="IPR002110">
    <property type="entry name" value="Ankyrin_rpt"/>
</dbReference>
<feature type="compositionally biased region" description="Polar residues" evidence="1">
    <location>
        <begin position="1725"/>
        <end position="1743"/>
    </location>
</feature>
<dbReference type="EMBL" id="JAPFFF010000069">
    <property type="protein sequence ID" value="KAK8836079.1"/>
    <property type="molecule type" value="Genomic_DNA"/>
</dbReference>
<protein>
    <recommendedName>
        <fullName evidence="4">Ankyrin repeat protein</fullName>
    </recommendedName>
</protein>
<dbReference type="SMART" id="SM00248">
    <property type="entry name" value="ANK"/>
    <property type="match status" value="16"/>
</dbReference>
<evidence type="ECO:0000313" key="3">
    <source>
        <dbReference type="Proteomes" id="UP001470230"/>
    </source>
</evidence>
<dbReference type="Pfam" id="PF08238">
    <property type="entry name" value="Sel1"/>
    <property type="match status" value="3"/>
</dbReference>
<feature type="compositionally biased region" description="Basic and acidic residues" evidence="1">
    <location>
        <begin position="1824"/>
        <end position="1835"/>
    </location>
</feature>
<dbReference type="PANTHER" id="PTHR24125">
    <property type="entry name" value="ANKYRIN REPEAT AND DEATH DOMAIN-CONTAINING PROTEIN"/>
    <property type="match status" value="1"/>
</dbReference>
<dbReference type="Gene3D" id="1.25.40.20">
    <property type="entry name" value="Ankyrin repeat-containing domain"/>
    <property type="match status" value="4"/>
</dbReference>
<feature type="compositionally biased region" description="Basic and acidic residues" evidence="1">
    <location>
        <begin position="1854"/>
        <end position="1865"/>
    </location>
</feature>
<dbReference type="InterPro" id="IPR011990">
    <property type="entry name" value="TPR-like_helical_dom_sf"/>
</dbReference>
<dbReference type="SUPFAM" id="SSF48403">
    <property type="entry name" value="Ankyrin repeat"/>
    <property type="match status" value="3"/>
</dbReference>
<dbReference type="Pfam" id="PF12796">
    <property type="entry name" value="Ank_2"/>
    <property type="match status" value="3"/>
</dbReference>
<dbReference type="Proteomes" id="UP001470230">
    <property type="component" value="Unassembled WGS sequence"/>
</dbReference>
<dbReference type="InterPro" id="IPR052457">
    <property type="entry name" value="Ankyrin-DD_containing_protein"/>
</dbReference>
<keyword evidence="3" id="KW-1185">Reference proteome</keyword>
<reference evidence="2 3" key="1">
    <citation type="submission" date="2024-04" db="EMBL/GenBank/DDBJ databases">
        <title>Tritrichomonas musculus Genome.</title>
        <authorList>
            <person name="Alves-Ferreira E."/>
            <person name="Grigg M."/>
            <person name="Lorenzi H."/>
            <person name="Galac M."/>
        </authorList>
    </citation>
    <scope>NUCLEOTIDE SEQUENCE [LARGE SCALE GENOMIC DNA]</scope>
    <source>
        <strain evidence="2 3">EAF2021</strain>
    </source>
</reference>
<dbReference type="InterPro" id="IPR006597">
    <property type="entry name" value="Sel1-like"/>
</dbReference>
<feature type="region of interest" description="Disordered" evidence="1">
    <location>
        <begin position="1769"/>
        <end position="1874"/>
    </location>
</feature>
<dbReference type="Gene3D" id="1.25.40.10">
    <property type="entry name" value="Tetratricopeptide repeat domain"/>
    <property type="match status" value="1"/>
</dbReference>
<comment type="caution">
    <text evidence="2">The sequence shown here is derived from an EMBL/GenBank/DDBJ whole genome shotgun (WGS) entry which is preliminary data.</text>
</comment>
<name>A0ABR2GQ93_9EUKA</name>
<dbReference type="SUPFAM" id="SSF81901">
    <property type="entry name" value="HCP-like"/>
    <property type="match status" value="1"/>
</dbReference>
<proteinExistence type="predicted"/>
<feature type="compositionally biased region" description="Basic and acidic residues" evidence="1">
    <location>
        <begin position="1779"/>
        <end position="1788"/>
    </location>
</feature>
<accession>A0ABR2GQ93</accession>
<sequence length="2013" mass="232717">MSNFISFIEEQKNRIGVIIKKSSQTLYLLDPSFQFHIFEYMPKTFTITTNYGSSNFNIEMLSDTSPVISDFISQNPQTFHYHLDINDNSNILSKFEQLYQGKLVCFTDSELPMASQITSSLDITCCPNFLQNVSFFLDEKESSENYVKIDMESFNDFLENYPLKTFTIITNKNTYKCNKYGVYSSSVIREYLSKNQSSSEYIYNYDDEFSEFQLICDLFNFQKVTLTVNNMNSLKEISDHLQIESISKKISNFIEKYDKIYEKIDKQQEIIDSIDQLFHSLYHIKEETVISVTSMICKSQWCQTEEDVQELAAFILQVANNDLLLHSYLADLLIELNQKSDNKNQLKKLIPFIVKKLFFSFGKTITNCSFVYNLVKRNVITKEELIEHLRELFVKIKMEVTPSFIRYSLAFGNDEESYDDDDEEDLIENDSDFEYNSTRFIFLWFFPEIIEMKLFCEPYINCDEDEFVPFLKTFLPDKIEDYKKMRDKGEPEDELTMSLRNDNVDKLQSIMSTTMNDSKRFVPFNIYEDFVPNGKTSYLNYAAAYGSIKCFKYLLLNHDKCDKSTFSFATYGGNTEIIKIVDNYNQESFIDDSENPSLKVKESDGSDYLIDDYGNFTKLLYVLYYEFDHRNSDLCKIIPSIMKHQNDIFDWILENKFTSNEINEELFNNFLIISAHEGNVHSLIEIINKGFRLSRKMASRVFNVASKKGFYRLSKIIYRTLDRQNHYHYYFNPFSSVSYGNLSIFKFSLNLKKSQKGLQKAFVSAVLKDHKNITDYYFDKLLKEGFQFNFKCINKALNFSVMKKSSEFFFYLLNKFIELPDLKFDYVEMFENDILSTACLHENYEAVKKIMELIITSIKNEQSSFNNSEYNVTEAFLSAALSGSIEICQYFLDNKFSIDFNQLSTSFDELSTVNEEIFSLMISNCNLIAKEQFLHLYFEPAIENKNYELVEFLLKQKILSDNALFIAVKNDNLKMVNLILKYMNEPSFINRSSEAGTALCMAVERNDLKIVETLLSIPSTNPGLTDGNGSTPLMLAFPNIELMNPILNFYGDKILSQTEQLHFLIKKTLHLFISDDPDANLILARLIKIKGINFNELMNGTNFLLFACKTKNVTAFKMLIELDNIDLNIYDPETGDTPLIISIKNGDDEIANILLKDTRTNINAKNYANQTALSVSILYEQDQFIDLLFSNERFNPIESCLDYTFVYGSIDYQMKVLSTKWFDVNHLMFEVQKQQFNQLLLDDSINCSNSEEKKYSETVLNFAVRTNIKEIVDFIIKHPDFDKEKSDLKSAIFTTIKNDNFELFKKLLYLLKEEINDYEFNHNSLLFNIIDYKRIDMVKEILKHPNFDSKKNRFFDDFCSNFDPINHNSYEIMKILYEYDQEHDHLIDLNKLTSFGETVFTSINYSLLSKMSDTKQKGIDDIVHFLIDKGADPNVPNKDDKYPLQHAIELKSIDFVSALIKSNKIDFSRRIKSINNSTFFHLAAISKSSSILNEFIEKDVIDINSTDDLGETPLMYASRFRRKKNVKRLFEVENLDFLHANNEGKDALQITVEFSGDQNEPPKITDKNLYCRTLLKCFKNIRYLPFNVSKEKVGNFIPFLSPSEYENVDRTKKKNSKNDILHFVDNSSPALSGTDALNGTSDSYYDSQSGYHIEKNHSSTFSEDDEYDVDSSVKDSSAFDGISSLERNTKDKVQKNLHHGRFFSSSQKVSTSTSGHLFSIGDIISNNEDGNKSQQKSQLFDTSSSEKGEFNLTCLPSLDMKQKIDHNKVNFESHSNSQDIDKSTEKTVSDYLNDSSNGRDRLDLTVLPSLQSKEKVNKNQFTSNEKDVDSNEITHHPLNHSKSASHKNSNTSEKVPKVKEPDKPGSNHLPLLDLSPRSSFSRIRKLQSRSDEGDADASYWLGICYSLGKGVSIDKEKAFHYYLLAADRGHMNAQYSAASCYSYGKGTDVDKEKAFELYLKSAAQGFDKAQFAVGHFYEYGQGGVEKNHEKAVEWYRKAADQGHEGSIKALSFK</sequence>
<evidence type="ECO:0000313" key="2">
    <source>
        <dbReference type="EMBL" id="KAK8836079.1"/>
    </source>
</evidence>
<gene>
    <name evidence="2" type="ORF">M9Y10_040035</name>
</gene>
<evidence type="ECO:0000256" key="1">
    <source>
        <dbReference type="SAM" id="MobiDB-lite"/>
    </source>
</evidence>
<feature type="region of interest" description="Disordered" evidence="1">
    <location>
        <begin position="1725"/>
        <end position="1744"/>
    </location>
</feature>